<evidence type="ECO:0000313" key="5">
    <source>
        <dbReference type="EMBL" id="ROR72942.1"/>
    </source>
</evidence>
<comment type="caution">
    <text evidence="5">The sequence shown here is derived from an EMBL/GenBank/DDBJ whole genome shotgun (WGS) entry which is preliminary data.</text>
</comment>
<dbReference type="InterPro" id="IPR023765">
    <property type="entry name" value="SBP_5_CS"/>
</dbReference>
<name>A0A3N2BCJ8_9MICO</name>
<keyword evidence="3" id="KW-0732">Signal</keyword>
<dbReference type="GO" id="GO:0015833">
    <property type="term" value="P:peptide transport"/>
    <property type="evidence" value="ECO:0007669"/>
    <property type="project" value="TreeGrafter"/>
</dbReference>
<dbReference type="EMBL" id="RKHK01000001">
    <property type="protein sequence ID" value="ROR72942.1"/>
    <property type="molecule type" value="Genomic_DNA"/>
</dbReference>
<feature type="domain" description="Solute-binding protein family 5" evidence="4">
    <location>
        <begin position="89"/>
        <end position="418"/>
    </location>
</feature>
<evidence type="ECO:0000259" key="4">
    <source>
        <dbReference type="Pfam" id="PF00496"/>
    </source>
</evidence>
<comment type="subcellular location">
    <subcellularLocation>
        <location evidence="1">Cell membrane</location>
        <topology evidence="1">Lipid-anchor</topology>
    </subcellularLocation>
</comment>
<evidence type="ECO:0000256" key="1">
    <source>
        <dbReference type="ARBA" id="ARBA00004193"/>
    </source>
</evidence>
<dbReference type="GO" id="GO:0042597">
    <property type="term" value="C:periplasmic space"/>
    <property type="evidence" value="ECO:0007669"/>
    <property type="project" value="UniProtKB-ARBA"/>
</dbReference>
<sequence length="511" mass="54116">MTSALPARPARSTFPARRLSRLTAALGLTGALVLTACDAGSQAEGESVTIGIAAAPANLDFTTQGGAAIFEALLGNVYEGLVRLDQDGEIQPLLAEAWEVSDDGLEYSFTLREGVSFHDGTPFDAEIVQFSLERLDEWTVNTPGNLGAIERVDVVSELEVAVVLSEPDYDVLFWLAGPLGAMFSPDSLDSLATEANGTGPFTFGEYQEAVRMTLLRNEDYWGDPAEVGEAAFAYYADAAAAANALRSGGVDALLRAEAYDQIGSFESDEDFDVAVGTSPGVVVMTLNAANEALSDVEVRRAITAAVDKEAVLAAATGGYGTILGGPSVPTDPYFTDFTGEIPFDPDAAAEALEEAGVAGASLRFTVPDRPYAEAAAQVIQDNLTSAGLDVTLAIQEFPAVWVEQTMTNQDFDLTIVNHVEPRNVVNYAHSDYYWGFDDAETAASFTRAAEATDDDEHQAAMAAATERIVSEAPGVWLYNPPHVVIARSGLEGLPENDLGVGMELARVTVSE</sequence>
<dbReference type="PANTHER" id="PTHR30290">
    <property type="entry name" value="PERIPLASMIC BINDING COMPONENT OF ABC TRANSPORTER"/>
    <property type="match status" value="1"/>
</dbReference>
<organism evidence="5 6">
    <name type="scientific">Bogoriella caseilytica</name>
    <dbReference type="NCBI Taxonomy" id="56055"/>
    <lineage>
        <taxon>Bacteria</taxon>
        <taxon>Bacillati</taxon>
        <taxon>Actinomycetota</taxon>
        <taxon>Actinomycetes</taxon>
        <taxon>Micrococcales</taxon>
        <taxon>Bogoriellaceae</taxon>
        <taxon>Bogoriella</taxon>
    </lineage>
</organism>
<gene>
    <name evidence="5" type="ORF">EDD31_1306</name>
</gene>
<dbReference type="PROSITE" id="PS01040">
    <property type="entry name" value="SBP_BACTERIAL_5"/>
    <property type="match status" value="1"/>
</dbReference>
<dbReference type="Gene3D" id="3.10.105.10">
    <property type="entry name" value="Dipeptide-binding Protein, Domain 3"/>
    <property type="match status" value="1"/>
</dbReference>
<dbReference type="GO" id="GO:0043190">
    <property type="term" value="C:ATP-binding cassette (ABC) transporter complex"/>
    <property type="evidence" value="ECO:0007669"/>
    <property type="project" value="InterPro"/>
</dbReference>
<dbReference type="SUPFAM" id="SSF53850">
    <property type="entry name" value="Periplasmic binding protein-like II"/>
    <property type="match status" value="1"/>
</dbReference>
<keyword evidence="6" id="KW-1185">Reference proteome</keyword>
<comment type="similarity">
    <text evidence="2">Belongs to the bacterial solute-binding protein 5 family.</text>
</comment>
<dbReference type="Gene3D" id="3.40.190.10">
    <property type="entry name" value="Periplasmic binding protein-like II"/>
    <property type="match status" value="1"/>
</dbReference>
<dbReference type="PIRSF" id="PIRSF002741">
    <property type="entry name" value="MppA"/>
    <property type="match status" value="1"/>
</dbReference>
<proteinExistence type="inferred from homology"/>
<dbReference type="InterPro" id="IPR030678">
    <property type="entry name" value="Peptide/Ni-bd"/>
</dbReference>
<dbReference type="InterPro" id="IPR000914">
    <property type="entry name" value="SBP_5_dom"/>
</dbReference>
<dbReference type="PANTHER" id="PTHR30290:SF38">
    <property type="entry name" value="D,D-DIPEPTIDE-BINDING PERIPLASMIC PROTEIN DDPA-RELATED"/>
    <property type="match status" value="1"/>
</dbReference>
<evidence type="ECO:0000256" key="2">
    <source>
        <dbReference type="ARBA" id="ARBA00005695"/>
    </source>
</evidence>
<dbReference type="InterPro" id="IPR039424">
    <property type="entry name" value="SBP_5"/>
</dbReference>
<protein>
    <submittedName>
        <fullName evidence="5">Peptide/nickel transport system substrate-binding protein</fullName>
    </submittedName>
</protein>
<dbReference type="GO" id="GO:1904680">
    <property type="term" value="F:peptide transmembrane transporter activity"/>
    <property type="evidence" value="ECO:0007669"/>
    <property type="project" value="TreeGrafter"/>
</dbReference>
<dbReference type="Pfam" id="PF00496">
    <property type="entry name" value="SBP_bac_5"/>
    <property type="match status" value="1"/>
</dbReference>
<reference evidence="5 6" key="1">
    <citation type="submission" date="2018-11" db="EMBL/GenBank/DDBJ databases">
        <title>Sequencing the genomes of 1000 actinobacteria strains.</title>
        <authorList>
            <person name="Klenk H.-P."/>
        </authorList>
    </citation>
    <scope>NUCLEOTIDE SEQUENCE [LARGE SCALE GENOMIC DNA]</scope>
    <source>
        <strain evidence="5 6">DSM 11294</strain>
    </source>
</reference>
<evidence type="ECO:0000313" key="6">
    <source>
        <dbReference type="Proteomes" id="UP000280668"/>
    </source>
</evidence>
<dbReference type="Proteomes" id="UP000280668">
    <property type="component" value="Unassembled WGS sequence"/>
</dbReference>
<accession>A0A3N2BCJ8</accession>
<dbReference type="AlphaFoldDB" id="A0A3N2BCJ8"/>
<evidence type="ECO:0000256" key="3">
    <source>
        <dbReference type="ARBA" id="ARBA00022729"/>
    </source>
</evidence>